<dbReference type="STRING" id="4540.A0A3L6R1U4"/>
<keyword evidence="4" id="KW-1185">Reference proteome</keyword>
<proteinExistence type="predicted"/>
<dbReference type="OrthoDB" id="1894168at2759"/>
<dbReference type="InterPro" id="IPR014002">
    <property type="entry name" value="Agenet_dom_plant"/>
</dbReference>
<comment type="caution">
    <text evidence="3">The sequence shown here is derived from an EMBL/GenBank/DDBJ whole genome shotgun (WGS) entry which is preliminary data.</text>
</comment>
<accession>A0A3L6R1U4</accession>
<name>A0A3L6R1U4_PANMI</name>
<dbReference type="PANTHER" id="PTHR36805">
    <property type="entry name" value="AGENET DOMAIN-CONTAINING PROTEIN"/>
    <property type="match status" value="1"/>
</dbReference>
<evidence type="ECO:0000313" key="3">
    <source>
        <dbReference type="EMBL" id="RLM93442.1"/>
    </source>
</evidence>
<dbReference type="Pfam" id="PF05641">
    <property type="entry name" value="Agenet"/>
    <property type="match status" value="1"/>
</dbReference>
<dbReference type="InterPro" id="IPR008395">
    <property type="entry name" value="Agenet-like_dom"/>
</dbReference>
<evidence type="ECO:0000259" key="2">
    <source>
        <dbReference type="SMART" id="SM00743"/>
    </source>
</evidence>
<sequence length="540" mass="60849">MKVEWLNMDIMLPFKVGDTAESRSFSLGFRGAWFRSKISLMCIRQGHLECLLEYLDFPDEKKTWTRLYKVPPGSRKRKSSESRMIMVRPTFPQWYLEHEKPDQLPEANVVAVVSSPWKVGDLIEWWYTDCYWTGKIIELLGDNKVKIALHEEPLGEGGYYDADCKDLRPALDWSLEKGWSVPLSQENGKSWYTAQLSIQSTGDYKNVALFLGYCYVRFWLQGTTDLWGEKPPSIEKRRPLTQAEKTPEPLSHPYTGMPLPVKVIGIGSVPISTADLKKRLYFLLDKSLDSESSSSDQDIEQSCDGEEVQKCMNGPSDVPAEAMGSGAKLSEEVSDEIFINNQRGGKEESLECLNTASNMHQEVTSSKEELPPNQNGHCCITSETNSLIAKRCESPEALSDDQSSPISLKRWKTSSGDISVEGSPDPVDDAIDDAIIEVEKVANKIRRLENLLLSVGSPSKVVKPSWKFLEDASAKHNGQAYRLTDPIQGFSAWLFVNRLQQETAKRLLDLLLEVEQSKWGCLVPHRKLQQRIYGAAEDAA</sequence>
<dbReference type="PANTHER" id="PTHR36805:SF4">
    <property type="entry name" value="AGENET DOMAIN-CONTAINING PROTEIN"/>
    <property type="match status" value="1"/>
</dbReference>
<feature type="region of interest" description="Disordered" evidence="1">
    <location>
        <begin position="230"/>
        <end position="254"/>
    </location>
</feature>
<reference evidence="4" key="1">
    <citation type="journal article" date="2019" name="Nat. Commun.">
        <title>The genome of broomcorn millet.</title>
        <authorList>
            <person name="Zou C."/>
            <person name="Miki D."/>
            <person name="Li D."/>
            <person name="Tang Q."/>
            <person name="Xiao L."/>
            <person name="Rajput S."/>
            <person name="Deng P."/>
            <person name="Jia W."/>
            <person name="Huang R."/>
            <person name="Zhang M."/>
            <person name="Sun Y."/>
            <person name="Hu J."/>
            <person name="Fu X."/>
            <person name="Schnable P.S."/>
            <person name="Li F."/>
            <person name="Zhang H."/>
            <person name="Feng B."/>
            <person name="Zhu X."/>
            <person name="Liu R."/>
            <person name="Schnable J.C."/>
            <person name="Zhu J.-K."/>
            <person name="Zhang H."/>
        </authorList>
    </citation>
    <scope>NUCLEOTIDE SEQUENCE [LARGE SCALE GENOMIC DNA]</scope>
</reference>
<evidence type="ECO:0000313" key="4">
    <source>
        <dbReference type="Proteomes" id="UP000275267"/>
    </source>
</evidence>
<dbReference type="Proteomes" id="UP000275267">
    <property type="component" value="Unassembled WGS sequence"/>
</dbReference>
<organism evidence="3 4">
    <name type="scientific">Panicum miliaceum</name>
    <name type="common">Proso millet</name>
    <name type="synonym">Broomcorn millet</name>
    <dbReference type="NCBI Taxonomy" id="4540"/>
    <lineage>
        <taxon>Eukaryota</taxon>
        <taxon>Viridiplantae</taxon>
        <taxon>Streptophyta</taxon>
        <taxon>Embryophyta</taxon>
        <taxon>Tracheophyta</taxon>
        <taxon>Spermatophyta</taxon>
        <taxon>Magnoliopsida</taxon>
        <taxon>Liliopsida</taxon>
        <taxon>Poales</taxon>
        <taxon>Poaceae</taxon>
        <taxon>PACMAD clade</taxon>
        <taxon>Panicoideae</taxon>
        <taxon>Panicodae</taxon>
        <taxon>Paniceae</taxon>
        <taxon>Panicinae</taxon>
        <taxon>Panicum</taxon>
        <taxon>Panicum sect. Panicum</taxon>
    </lineage>
</organism>
<feature type="domain" description="Agenet" evidence="2">
    <location>
        <begin position="115"/>
        <end position="175"/>
    </location>
</feature>
<dbReference type="EMBL" id="PQIB02000010">
    <property type="protein sequence ID" value="RLM93442.1"/>
    <property type="molecule type" value="Genomic_DNA"/>
</dbReference>
<gene>
    <name evidence="3" type="ORF">C2845_PM08G13810</name>
</gene>
<dbReference type="AlphaFoldDB" id="A0A3L6R1U4"/>
<evidence type="ECO:0000256" key="1">
    <source>
        <dbReference type="SAM" id="MobiDB-lite"/>
    </source>
</evidence>
<dbReference type="SMART" id="SM00743">
    <property type="entry name" value="Agenet"/>
    <property type="match status" value="1"/>
</dbReference>
<protein>
    <recommendedName>
        <fullName evidence="2">Agenet domain-containing protein</fullName>
    </recommendedName>
</protein>